<organism evidence="10">
    <name type="scientific">Pongo abelii</name>
    <name type="common">Sumatran orangutan</name>
    <name type="synonym">Pongo pygmaeus abelii</name>
    <dbReference type="NCBI Taxonomy" id="9601"/>
    <lineage>
        <taxon>Eukaryota</taxon>
        <taxon>Metazoa</taxon>
        <taxon>Chordata</taxon>
        <taxon>Craniata</taxon>
        <taxon>Vertebrata</taxon>
        <taxon>Euteleostomi</taxon>
        <taxon>Mammalia</taxon>
        <taxon>Eutheria</taxon>
        <taxon>Euarchontoglires</taxon>
        <taxon>Primates</taxon>
        <taxon>Haplorrhini</taxon>
        <taxon>Catarrhini</taxon>
        <taxon>Hominidae</taxon>
        <taxon>Pongo</taxon>
    </lineage>
</organism>
<evidence type="ECO:0000256" key="5">
    <source>
        <dbReference type="ARBA" id="ARBA00022777"/>
    </source>
</evidence>
<sequence>MQVPRERIKIAFRLWIPILVIRIVVAGTWPQAPGLSTLGLNIIILPDCLGIGMMLTFNAEALSVEANEQLFKKILEMWKDIPSSIAFECTQRTTGWGQKAIEVRSLQSRVLESELKRRSIKKLRFLCTRGDKLFFTSTLPNHHSRVYFMTLGKLEELQSNYDV</sequence>
<feature type="domain" description="CNH" evidence="9">
    <location>
        <begin position="53"/>
        <end position="128"/>
    </location>
</feature>
<accession>A0A2J8VAX2</accession>
<evidence type="ECO:0000256" key="1">
    <source>
        <dbReference type="ARBA" id="ARBA00008874"/>
    </source>
</evidence>
<comment type="catalytic activity">
    <reaction evidence="6">
        <text>L-threonyl-[protein] + ATP = O-phospho-L-threonyl-[protein] + ADP + H(+)</text>
        <dbReference type="Rhea" id="RHEA:46608"/>
        <dbReference type="Rhea" id="RHEA-COMP:11060"/>
        <dbReference type="Rhea" id="RHEA-COMP:11605"/>
        <dbReference type="ChEBI" id="CHEBI:15378"/>
        <dbReference type="ChEBI" id="CHEBI:30013"/>
        <dbReference type="ChEBI" id="CHEBI:30616"/>
        <dbReference type="ChEBI" id="CHEBI:61977"/>
        <dbReference type="ChEBI" id="CHEBI:456216"/>
        <dbReference type="EC" id="2.7.11.1"/>
    </reaction>
</comment>
<dbReference type="GO" id="GO:0005829">
    <property type="term" value="C:cytosol"/>
    <property type="evidence" value="ECO:0007669"/>
    <property type="project" value="TreeGrafter"/>
</dbReference>
<reference evidence="11" key="3">
    <citation type="submission" date="2025-05" db="UniProtKB">
        <authorList>
            <consortium name="Ensembl"/>
        </authorList>
    </citation>
    <scope>IDENTIFICATION</scope>
</reference>
<keyword evidence="8" id="KW-1133">Transmembrane helix</keyword>
<name>A0A2J8VAX2_PONAB</name>
<gene>
    <name evidence="11" type="primary">NRK</name>
    <name evidence="10" type="ORF">CR201_G0020484</name>
</gene>
<feature type="transmembrane region" description="Helical" evidence="8">
    <location>
        <begin position="12"/>
        <end position="32"/>
    </location>
</feature>
<dbReference type="Ensembl" id="ENSPPYT00000044510.1">
    <property type="protein sequence ID" value="ENSPPYP00000040860.1"/>
    <property type="gene ID" value="ENSPPYG00000020600.3"/>
</dbReference>
<keyword evidence="8" id="KW-0472">Membrane</keyword>
<comment type="catalytic activity">
    <reaction evidence="7">
        <text>L-seryl-[protein] + ATP = O-phospho-L-seryl-[protein] + ADP + H(+)</text>
        <dbReference type="Rhea" id="RHEA:17989"/>
        <dbReference type="Rhea" id="RHEA-COMP:9863"/>
        <dbReference type="Rhea" id="RHEA-COMP:11604"/>
        <dbReference type="ChEBI" id="CHEBI:15378"/>
        <dbReference type="ChEBI" id="CHEBI:29999"/>
        <dbReference type="ChEBI" id="CHEBI:30616"/>
        <dbReference type="ChEBI" id="CHEBI:83421"/>
        <dbReference type="ChEBI" id="CHEBI:456216"/>
        <dbReference type="EC" id="2.7.11.1"/>
    </reaction>
</comment>
<comment type="similarity">
    <text evidence="1">Belongs to the protein kinase superfamily. STE Ser/Thr protein kinase family. STE20 subfamily.</text>
</comment>
<accession>A0A8I5TMJ7</accession>
<dbReference type="GO" id="GO:0046330">
    <property type="term" value="P:positive regulation of JNK cascade"/>
    <property type="evidence" value="ECO:0007669"/>
    <property type="project" value="TreeGrafter"/>
</dbReference>
<dbReference type="GO" id="GO:0004674">
    <property type="term" value="F:protein serine/threonine kinase activity"/>
    <property type="evidence" value="ECO:0007669"/>
    <property type="project" value="UniProtKB-KW"/>
</dbReference>
<dbReference type="Pfam" id="PF00780">
    <property type="entry name" value="CNH"/>
    <property type="match status" value="1"/>
</dbReference>
<keyword evidence="3" id="KW-0723">Serine/threonine-protein kinase</keyword>
<evidence type="ECO:0000256" key="4">
    <source>
        <dbReference type="ARBA" id="ARBA00022679"/>
    </source>
</evidence>
<dbReference type="InterPro" id="IPR051700">
    <property type="entry name" value="STE20_Ser-Thr_kinase"/>
</dbReference>
<evidence type="ECO:0000256" key="6">
    <source>
        <dbReference type="ARBA" id="ARBA00047899"/>
    </source>
</evidence>
<dbReference type="PANTHER" id="PTHR47096:SF2">
    <property type="entry name" value="NIK-RELATED PROTEIN KINASE"/>
    <property type="match status" value="1"/>
</dbReference>
<evidence type="ECO:0000313" key="12">
    <source>
        <dbReference type="Proteomes" id="UP000001595"/>
    </source>
</evidence>
<keyword evidence="12" id="KW-1185">Reference proteome</keyword>
<evidence type="ECO:0000256" key="2">
    <source>
        <dbReference type="ARBA" id="ARBA00012513"/>
    </source>
</evidence>
<evidence type="ECO:0000313" key="10">
    <source>
        <dbReference type="EMBL" id="PNJ54663.1"/>
    </source>
</evidence>
<reference evidence="10" key="2">
    <citation type="submission" date="2017-12" db="EMBL/GenBank/DDBJ databases">
        <title>High-resolution comparative analysis of great ape genomes.</title>
        <authorList>
            <person name="Pollen A."/>
            <person name="Hastie A."/>
            <person name="Hormozdiari F."/>
            <person name="Dougherty M."/>
            <person name="Liu R."/>
            <person name="Chaisson M."/>
            <person name="Hoppe E."/>
            <person name="Hill C."/>
            <person name="Pang A."/>
            <person name="Hillier L."/>
            <person name="Baker C."/>
            <person name="Armstrong J."/>
            <person name="Shendure J."/>
            <person name="Paten B."/>
            <person name="Wilson R."/>
            <person name="Chao H."/>
            <person name="Schneider V."/>
            <person name="Ventura M."/>
            <person name="Kronenberg Z."/>
            <person name="Murali S."/>
            <person name="Gordon D."/>
            <person name="Cantsilieris S."/>
            <person name="Munson K."/>
            <person name="Nelson B."/>
            <person name="Raja A."/>
            <person name="Underwood J."/>
            <person name="Diekhans M."/>
            <person name="Fiddes I."/>
            <person name="Haussler D."/>
            <person name="Eichler E."/>
        </authorList>
    </citation>
    <scope>NUCLEOTIDE SEQUENCE [LARGE SCALE GENOMIC DNA]</scope>
    <source>
        <strain evidence="10">Susie</strain>
    </source>
</reference>
<reference evidence="11 12" key="1">
    <citation type="submission" date="2008-02" db="EMBL/GenBank/DDBJ databases">
        <title>A 6x draft sequence assembly of the Pongo pygmaeus abelii genome.</title>
        <authorList>
            <person name="Wilson R.K."/>
            <person name="Mardis E."/>
        </authorList>
    </citation>
    <scope>NUCLEOTIDE SEQUENCE [LARGE SCALE GENOMIC DNA]</scope>
</reference>
<evidence type="ECO:0000256" key="3">
    <source>
        <dbReference type="ARBA" id="ARBA00022527"/>
    </source>
</evidence>
<dbReference type="InterPro" id="IPR001180">
    <property type="entry name" value="CNH_dom"/>
</dbReference>
<dbReference type="Proteomes" id="UP000001595">
    <property type="component" value="Chromosome X"/>
</dbReference>
<dbReference type="EC" id="2.7.11.1" evidence="2"/>
<proteinExistence type="inferred from homology"/>
<dbReference type="GeneTree" id="ENSGT00940000161533"/>
<dbReference type="PANTHER" id="PTHR47096">
    <property type="entry name" value="MISSHAPEN LIKE KINASE 1"/>
    <property type="match status" value="1"/>
</dbReference>
<protein>
    <recommendedName>
        <fullName evidence="2">non-specific serine/threonine protein kinase</fullName>
        <ecNumber evidence="2">2.7.11.1</ecNumber>
    </recommendedName>
</protein>
<keyword evidence="4" id="KW-0808">Transferase</keyword>
<keyword evidence="8" id="KW-0812">Transmembrane</keyword>
<evidence type="ECO:0000313" key="11">
    <source>
        <dbReference type="Ensembl" id="ENSPPYP00000040860.1"/>
    </source>
</evidence>
<evidence type="ECO:0000259" key="9">
    <source>
        <dbReference type="Pfam" id="PF00780"/>
    </source>
</evidence>
<evidence type="ECO:0000256" key="7">
    <source>
        <dbReference type="ARBA" id="ARBA00048679"/>
    </source>
</evidence>
<dbReference type="AlphaFoldDB" id="A0A2J8VAX2"/>
<keyword evidence="5" id="KW-0418">Kinase</keyword>
<evidence type="ECO:0000256" key="8">
    <source>
        <dbReference type="SAM" id="Phobius"/>
    </source>
</evidence>
<dbReference type="EMBL" id="NDHI03003425">
    <property type="protein sequence ID" value="PNJ54663.1"/>
    <property type="molecule type" value="Genomic_DNA"/>
</dbReference>
<feature type="transmembrane region" description="Helical" evidence="8">
    <location>
        <begin position="38"/>
        <end position="57"/>
    </location>
</feature>